<organism evidence="9 10">
    <name type="scientific">Legionella geestiana</name>
    <dbReference type="NCBI Taxonomy" id="45065"/>
    <lineage>
        <taxon>Bacteria</taxon>
        <taxon>Pseudomonadati</taxon>
        <taxon>Pseudomonadota</taxon>
        <taxon>Gammaproteobacteria</taxon>
        <taxon>Legionellales</taxon>
        <taxon>Legionellaceae</taxon>
        <taxon>Legionella</taxon>
    </lineage>
</organism>
<dbReference type="CDD" id="cd05304">
    <property type="entry name" value="Rubrum_tdh"/>
    <property type="match status" value="1"/>
</dbReference>
<evidence type="ECO:0000313" key="10">
    <source>
        <dbReference type="Proteomes" id="UP000054785"/>
    </source>
</evidence>
<dbReference type="SMART" id="SM01003">
    <property type="entry name" value="AlaDh_PNT_N"/>
    <property type="match status" value="1"/>
</dbReference>
<dbReference type="EMBL" id="LNYC01000070">
    <property type="protein sequence ID" value="KTC97453.1"/>
    <property type="molecule type" value="Genomic_DNA"/>
</dbReference>
<dbReference type="Gene3D" id="3.40.50.720">
    <property type="entry name" value="NAD(P)-binding Rossmann-like Domain"/>
    <property type="match status" value="2"/>
</dbReference>
<dbReference type="SUPFAM" id="SSF52283">
    <property type="entry name" value="Formate/glycerate dehydrogenase catalytic domain-like"/>
    <property type="match status" value="1"/>
</dbReference>
<evidence type="ECO:0000256" key="4">
    <source>
        <dbReference type="ARBA" id="ARBA00022741"/>
    </source>
</evidence>
<dbReference type="SMART" id="SM01002">
    <property type="entry name" value="AlaDh_PNT_C"/>
    <property type="match status" value="1"/>
</dbReference>
<evidence type="ECO:0000256" key="5">
    <source>
        <dbReference type="ARBA" id="ARBA00022857"/>
    </source>
</evidence>
<keyword evidence="4" id="KW-0547">Nucleotide-binding</keyword>
<dbReference type="GO" id="GO:0008750">
    <property type="term" value="F:proton-translocating NAD(P)+ transhydrogenase activity"/>
    <property type="evidence" value="ECO:0007669"/>
    <property type="project" value="UniProtKB-EC"/>
</dbReference>
<dbReference type="Pfam" id="PF01262">
    <property type="entry name" value="AlaDh_PNT_C"/>
    <property type="match status" value="1"/>
</dbReference>
<keyword evidence="5" id="KW-0521">NADP</keyword>
<name>A0A0W0TPF5_9GAMM</name>
<dbReference type="GO" id="GO:0005886">
    <property type="term" value="C:plasma membrane"/>
    <property type="evidence" value="ECO:0007669"/>
    <property type="project" value="TreeGrafter"/>
</dbReference>
<evidence type="ECO:0000256" key="1">
    <source>
        <dbReference type="ARBA" id="ARBA00003943"/>
    </source>
</evidence>
<sequence>MLIATIAELPPETRVAITPKTATLYRQAGFEVAVQNGAGLASGFDDAEFESAGALCVPDVPTLLSNVSVLMTVNAPAPETANLLPEGALIICIDDLPETAPLIQICLQKKLGLVAMSRIPRISRAQSMDVLSSQASLAGYRAVLEALQHYKSAAPMMMTAAGMIQPANVLVLGAGVAGLQAIATARRIGAVVKAFDVRRAAKEQVESLGAEFVEVEGDTDAETTSGYAREMSPDYQKRQQERIEAEAALADIVITTALIPGKKAPVLIPQSTLAAMKDGSVVVDLAAAGGGNVEATIPDSIQVSDGVTVIGITRMERLIPTTASMLYANNLQHFLRLATVNNDTLSFDENDEIIRACMLSFAGRFQPFQGEHHA</sequence>
<dbReference type="EC" id="7.1.1.1" evidence="3"/>
<dbReference type="AlphaFoldDB" id="A0A0W0TPF5"/>
<dbReference type="GO" id="GO:0006740">
    <property type="term" value="P:NADPH regeneration"/>
    <property type="evidence" value="ECO:0007669"/>
    <property type="project" value="TreeGrafter"/>
</dbReference>
<dbReference type="GO" id="GO:0050661">
    <property type="term" value="F:NADP binding"/>
    <property type="evidence" value="ECO:0007669"/>
    <property type="project" value="TreeGrafter"/>
</dbReference>
<dbReference type="InterPro" id="IPR007886">
    <property type="entry name" value="AlaDH/PNT_N"/>
</dbReference>
<keyword evidence="6" id="KW-1278">Translocase</keyword>
<gene>
    <name evidence="9" type="primary">pntA</name>
    <name evidence="9" type="ORF">Lgee_1774</name>
</gene>
<comment type="function">
    <text evidence="1">The transhydrogenation between NADH and NADP is coupled to respiration and ATP hydrolysis and functions as a proton pump across the membrane.</text>
</comment>
<keyword evidence="10" id="KW-1185">Reference proteome</keyword>
<comment type="caution">
    <text evidence="9">The sequence shown here is derived from an EMBL/GenBank/DDBJ whole genome shotgun (WGS) entry which is preliminary data.</text>
</comment>
<evidence type="ECO:0000256" key="2">
    <source>
        <dbReference type="ARBA" id="ARBA00005689"/>
    </source>
</evidence>
<evidence type="ECO:0000256" key="8">
    <source>
        <dbReference type="ARBA" id="ARBA00048202"/>
    </source>
</evidence>
<accession>A0A0W0TPF5</accession>
<dbReference type="GO" id="GO:0016491">
    <property type="term" value="F:oxidoreductase activity"/>
    <property type="evidence" value="ECO:0007669"/>
    <property type="project" value="InterPro"/>
</dbReference>
<evidence type="ECO:0000256" key="7">
    <source>
        <dbReference type="ARBA" id="ARBA00023027"/>
    </source>
</evidence>
<dbReference type="SUPFAM" id="SSF51735">
    <property type="entry name" value="NAD(P)-binding Rossmann-fold domains"/>
    <property type="match status" value="1"/>
</dbReference>
<evidence type="ECO:0000256" key="3">
    <source>
        <dbReference type="ARBA" id="ARBA00012943"/>
    </source>
</evidence>
<dbReference type="PROSITE" id="PS00837">
    <property type="entry name" value="ALADH_PNT_2"/>
    <property type="match status" value="1"/>
</dbReference>
<reference evidence="9 10" key="1">
    <citation type="submission" date="2015-11" db="EMBL/GenBank/DDBJ databases">
        <title>Genomic analysis of 38 Legionella species identifies large and diverse effector repertoires.</title>
        <authorList>
            <person name="Burstein D."/>
            <person name="Amaro F."/>
            <person name="Zusman T."/>
            <person name="Lifshitz Z."/>
            <person name="Cohen O."/>
            <person name="Gilbert J.A."/>
            <person name="Pupko T."/>
            <person name="Shuman H.A."/>
            <person name="Segal G."/>
        </authorList>
    </citation>
    <scope>NUCLEOTIDE SEQUENCE [LARGE SCALE GENOMIC DNA]</scope>
    <source>
        <strain evidence="9 10">ATCC 49504</strain>
    </source>
</reference>
<dbReference type="Proteomes" id="UP000054785">
    <property type="component" value="Unassembled WGS sequence"/>
</dbReference>
<evidence type="ECO:0000313" key="9">
    <source>
        <dbReference type="EMBL" id="KTC97453.1"/>
    </source>
</evidence>
<comment type="catalytic activity">
    <reaction evidence="8">
        <text>NAD(+) + NADPH + H(+)(in) = NADH + NADP(+) + H(+)(out)</text>
        <dbReference type="Rhea" id="RHEA:47992"/>
        <dbReference type="ChEBI" id="CHEBI:15378"/>
        <dbReference type="ChEBI" id="CHEBI:57540"/>
        <dbReference type="ChEBI" id="CHEBI:57783"/>
        <dbReference type="ChEBI" id="CHEBI:57945"/>
        <dbReference type="ChEBI" id="CHEBI:58349"/>
        <dbReference type="EC" id="7.1.1.1"/>
    </reaction>
</comment>
<protein>
    <recommendedName>
        <fullName evidence="3">proton-translocating NAD(P)(+) transhydrogenase</fullName>
        <ecNumber evidence="3">7.1.1.1</ecNumber>
    </recommendedName>
</protein>
<dbReference type="OrthoDB" id="9804592at2"/>
<dbReference type="STRING" id="45065.Lgee_1774"/>
<dbReference type="InterPro" id="IPR008143">
    <property type="entry name" value="Ala_DH/PNT_CS2"/>
</dbReference>
<keyword evidence="7" id="KW-0520">NAD</keyword>
<dbReference type="PATRIC" id="fig|45065.4.peg.1925"/>
<dbReference type="PANTHER" id="PTHR10160">
    <property type="entry name" value="NAD(P) TRANSHYDROGENASE"/>
    <property type="match status" value="1"/>
</dbReference>
<dbReference type="InterPro" id="IPR036291">
    <property type="entry name" value="NAD(P)-bd_dom_sf"/>
</dbReference>
<dbReference type="RefSeq" id="WP_028387134.1">
    <property type="nucleotide sequence ID" value="NZ_CAAAHN010000003.1"/>
</dbReference>
<comment type="similarity">
    <text evidence="2">Belongs to the AlaDH/PNT family.</text>
</comment>
<dbReference type="InterPro" id="IPR007698">
    <property type="entry name" value="AlaDH/PNT_NAD(H)-bd"/>
</dbReference>
<dbReference type="PANTHER" id="PTHR10160:SF19">
    <property type="entry name" value="PROTON-TRANSLOCATING NAD(P)(+) TRANSHYDROGENASE"/>
    <property type="match status" value="1"/>
</dbReference>
<evidence type="ECO:0000256" key="6">
    <source>
        <dbReference type="ARBA" id="ARBA00022967"/>
    </source>
</evidence>
<proteinExistence type="inferred from homology"/>
<dbReference type="Pfam" id="PF05222">
    <property type="entry name" value="AlaDh_PNT_N"/>
    <property type="match status" value="1"/>
</dbReference>